<dbReference type="PANTHER" id="PTHR11439">
    <property type="entry name" value="GAG-POL-RELATED RETROTRANSPOSON"/>
    <property type="match status" value="1"/>
</dbReference>
<feature type="domain" description="Reverse transcriptase Ty1/copia-type" evidence="2">
    <location>
        <begin position="1351"/>
        <end position="1467"/>
    </location>
</feature>
<organism evidence="4 5">
    <name type="scientific">Tanacetum coccineum</name>
    <dbReference type="NCBI Taxonomy" id="301880"/>
    <lineage>
        <taxon>Eukaryota</taxon>
        <taxon>Viridiplantae</taxon>
        <taxon>Streptophyta</taxon>
        <taxon>Embryophyta</taxon>
        <taxon>Tracheophyta</taxon>
        <taxon>Spermatophyta</taxon>
        <taxon>Magnoliopsida</taxon>
        <taxon>eudicotyledons</taxon>
        <taxon>Gunneridae</taxon>
        <taxon>Pentapetalae</taxon>
        <taxon>asterids</taxon>
        <taxon>campanulids</taxon>
        <taxon>Asterales</taxon>
        <taxon>Asteraceae</taxon>
        <taxon>Asteroideae</taxon>
        <taxon>Anthemideae</taxon>
        <taxon>Anthemidinae</taxon>
        <taxon>Tanacetum</taxon>
    </lineage>
</organism>
<accession>A0ABQ5E2J0</accession>
<dbReference type="EMBL" id="BQNB010015860">
    <property type="protein sequence ID" value="GJT44973.1"/>
    <property type="molecule type" value="Genomic_DNA"/>
</dbReference>
<dbReference type="InterPro" id="IPR025724">
    <property type="entry name" value="GAG-pre-integrase_dom"/>
</dbReference>
<keyword evidence="5" id="KW-1185">Reference proteome</keyword>
<feature type="compositionally biased region" description="Basic and acidic residues" evidence="1">
    <location>
        <begin position="511"/>
        <end position="521"/>
    </location>
</feature>
<feature type="domain" description="GAG-pre-integrase" evidence="3">
    <location>
        <begin position="794"/>
        <end position="824"/>
    </location>
</feature>
<evidence type="ECO:0000313" key="5">
    <source>
        <dbReference type="Proteomes" id="UP001151760"/>
    </source>
</evidence>
<evidence type="ECO:0000313" key="4">
    <source>
        <dbReference type="EMBL" id="GJT44973.1"/>
    </source>
</evidence>
<dbReference type="InterPro" id="IPR013103">
    <property type="entry name" value="RVT_2"/>
</dbReference>
<feature type="compositionally biased region" description="Acidic residues" evidence="1">
    <location>
        <begin position="529"/>
        <end position="538"/>
    </location>
</feature>
<feature type="domain" description="Reverse transcriptase Ty1/copia-type" evidence="2">
    <location>
        <begin position="932"/>
        <end position="1019"/>
    </location>
</feature>
<proteinExistence type="predicted"/>
<protein>
    <submittedName>
        <fullName evidence="4">Ribonuclease H-like domain-containing protein</fullName>
    </submittedName>
</protein>
<reference evidence="4" key="1">
    <citation type="journal article" date="2022" name="Int. J. Mol. Sci.">
        <title>Draft Genome of Tanacetum Coccineum: Genomic Comparison of Closely Related Tanacetum-Family Plants.</title>
        <authorList>
            <person name="Yamashiro T."/>
            <person name="Shiraishi A."/>
            <person name="Nakayama K."/>
            <person name="Satake H."/>
        </authorList>
    </citation>
    <scope>NUCLEOTIDE SEQUENCE</scope>
</reference>
<dbReference type="Proteomes" id="UP001151760">
    <property type="component" value="Unassembled WGS sequence"/>
</dbReference>
<dbReference type="Pfam" id="PF13976">
    <property type="entry name" value="gag_pre-integrs"/>
    <property type="match status" value="1"/>
</dbReference>
<gene>
    <name evidence="4" type="ORF">Tco_0953688</name>
</gene>
<name>A0ABQ5E2J0_9ASTR</name>
<comment type="caution">
    <text evidence="4">The sequence shown here is derived from an EMBL/GenBank/DDBJ whole genome shotgun (WGS) entry which is preliminary data.</text>
</comment>
<dbReference type="PANTHER" id="PTHR11439:SF495">
    <property type="entry name" value="REVERSE TRANSCRIPTASE, RNA-DEPENDENT DNA POLYMERASE-RELATED"/>
    <property type="match status" value="1"/>
</dbReference>
<feature type="region of interest" description="Disordered" evidence="1">
    <location>
        <begin position="1683"/>
        <end position="1705"/>
    </location>
</feature>
<sequence length="1787" mass="201690">MKEEEDYALWEVIENGNSWVPIPVTTSSEIGTSTATKMTVPSTIEEKTCKKNDVKARSLLLMAQSIKIHDYALWEVIENGNSWVPISVTAPETSPSTTTKMTVPSTAKEKTCKKNDVKARSLLLMALPNEHQLTFDQLQKLISRLAILGVVTPPEDLNKVKKSVGTNNNDKNLAFLTTSGACSTNIINTVNPEVSTGNTKVNTASTGISTASFSDATVYAFLFTQPQGSQLVHEDLEQLHDDDLEEMDLKWNMTLLSMRAKKFYQRTGRKIIIDGSSTVGYDKSKSDIAEEEIQANMALMAFSDSEYDDLLVKLDDTGFKAATYKRGLSILEGQILKYKEHEVLFSEEIALLKRSVGHKEYQMGLLRTELEKVKQEKEGFEFKIAKFEKLAKDLDQLLASQITDKSKKGFGYNVVPSPHPLILNRPTPLDLSYSGLEEFKEPEVNEYGPRDSSLKPTTGCDKESDNSKENTDDSLKQQQKTDSKTSSVKSPLKVDKDWKEKFFCPANHVREEEPKKARENNDAPIIEDWVSDDEDDDEPNPKVEKKTVIPTATKKEFVKPEKPVRRSVRYAEMYRSQRPRGNQRNWNGQKSNQLGCNFVFNNKACFICGSFDHIQYSCPKTSHPSAHKHMAPKAVLMKTGLKSVNTARPVNTVRSVNTGRPFSTARSFNTVRPSYTAHPKSTVHCARPRTYFQNQAQSTVHRPFYKRTTLTKRSYNQNVNTGRQNVNTVRARGFNAVKPHVSNSQLNDKRFVDSGCSRHMSGNIAHLSDFKDFDGGYVTFGGGANRGKITSKVAKATSEESMLWHRRLGHINFKNINKLVKENLDTRNGVCEKKHRTLIEAARTMVLIVTPITRLLMKSLEDASYLMMSPDLLLMLITRSKWTHNDCSLRIMVCDQQVNTASQKIILVVEISSNPHTDSQRSSLIVIGDGAVVYKKKKAERGDKSFRTKARLVAQGHTQEEGIDYDEVFAHVARIEAIRIFWAYAIIMGLQSIKGKSKVAFLVWSNWKRVFVCQPLGSTGKKGIFISQDKYVHEILRKFNYSDVKSASTPDLEKPLVKDGDADDVDEHLYRSMIGSLMYLTASRPDIMFAEEPKRVSKALSDLAWVYRNKKDERGIVIRNKVRLVAQGHTQEEGIDYDEVFAPMARIEAIRIFLAYVYYMVLPSINGCQNCERLYGFSAPELDDIIFGSTKKELCNEFEKLIKVKFQMSSMGELTFFLGLQVQQRKKGIFIQFWKPLVKDGDADAVDEHLYRSMIGSLMYLTASRPDIMFVVCACARFLVSPKTSHLLAVKRIFRYLKGKPFPGLWYSKDSPLELVAYTTKSQFVILDLLSLIFKTGKDDNFLSELGFLAAIGTKWVYRNKKDERGIVIRNKARLVAQGHTQEEGIDYDEVFAPVARIEAIRIFLAYASYMVFTVYQIDVKSAFLYGQIEDEVYVCQPPGFEDPDHLDKVYKVVKALYGLHQAPRACIHTDIMFVVCAVQEQTVVATSTTEAEYVAVASCCGQFCDKHNMVAFLEKSTGSAGFHQIIDFLNRSHICYALTKKPEVCVSFIKQFWRSAEASTDDNGEVKINATIDGHSLSITEGSLRRHLKLADQDGITSIPNSEIFEQLALMDITYLVTKRLRIGALEDDLKKTKNIYSFAYTKLILKVKKLEGRKLSDAEVQEKASTDTELFIQEVTPTEVIQDQEGSEKASDEVSTAGAKKGTASEEVPIVSTAEVNLSTAGGTVTYSRRSAEKRLSYAEAIRLEEQTNEEQRAQIVRDEEIARQWDEEERKRAMAESKSTKKID</sequence>
<evidence type="ECO:0000259" key="2">
    <source>
        <dbReference type="Pfam" id="PF07727"/>
    </source>
</evidence>
<reference evidence="4" key="2">
    <citation type="submission" date="2022-01" db="EMBL/GenBank/DDBJ databases">
        <authorList>
            <person name="Yamashiro T."/>
            <person name="Shiraishi A."/>
            <person name="Satake H."/>
            <person name="Nakayama K."/>
        </authorList>
    </citation>
    <scope>NUCLEOTIDE SEQUENCE</scope>
</reference>
<feature type="compositionally biased region" description="Basic and acidic residues" evidence="1">
    <location>
        <begin position="440"/>
        <end position="453"/>
    </location>
</feature>
<feature type="region of interest" description="Disordered" evidence="1">
    <location>
        <begin position="511"/>
        <end position="543"/>
    </location>
</feature>
<feature type="domain" description="Reverse transcriptase Ty1/copia-type" evidence="2">
    <location>
        <begin position="1102"/>
        <end position="1156"/>
    </location>
</feature>
<feature type="region of interest" description="Disordered" evidence="1">
    <location>
        <begin position="440"/>
        <end position="491"/>
    </location>
</feature>
<evidence type="ECO:0000259" key="3">
    <source>
        <dbReference type="Pfam" id="PF13976"/>
    </source>
</evidence>
<feature type="compositionally biased region" description="Basic and acidic residues" evidence="1">
    <location>
        <begin position="460"/>
        <end position="483"/>
    </location>
</feature>
<dbReference type="Pfam" id="PF07727">
    <property type="entry name" value="RVT_2"/>
    <property type="match status" value="3"/>
</dbReference>
<evidence type="ECO:0000256" key="1">
    <source>
        <dbReference type="SAM" id="MobiDB-lite"/>
    </source>
</evidence>